<evidence type="ECO:0000259" key="2">
    <source>
        <dbReference type="PROSITE" id="PS50885"/>
    </source>
</evidence>
<name>A0A2N1PPL7_9BACT</name>
<dbReference type="InterPro" id="IPR003660">
    <property type="entry name" value="HAMP_dom"/>
</dbReference>
<dbReference type="Pfam" id="PF00672">
    <property type="entry name" value="HAMP"/>
    <property type="match status" value="1"/>
</dbReference>
<evidence type="ECO:0000313" key="3">
    <source>
        <dbReference type="EMBL" id="PKK90288.1"/>
    </source>
</evidence>
<keyword evidence="1" id="KW-1133">Transmembrane helix</keyword>
<comment type="caution">
    <text evidence="3">The sequence shown here is derived from an EMBL/GenBank/DDBJ whole genome shotgun (WGS) entry which is preliminary data.</text>
</comment>
<dbReference type="SMART" id="SM00304">
    <property type="entry name" value="HAMP"/>
    <property type="match status" value="1"/>
</dbReference>
<dbReference type="GO" id="GO:0007165">
    <property type="term" value="P:signal transduction"/>
    <property type="evidence" value="ECO:0007669"/>
    <property type="project" value="InterPro"/>
</dbReference>
<protein>
    <recommendedName>
        <fullName evidence="2">HAMP domain-containing protein</fullName>
    </recommendedName>
</protein>
<dbReference type="CDD" id="cd06225">
    <property type="entry name" value="HAMP"/>
    <property type="match status" value="1"/>
</dbReference>
<feature type="domain" description="HAMP" evidence="2">
    <location>
        <begin position="345"/>
        <end position="397"/>
    </location>
</feature>
<dbReference type="EMBL" id="PGXC01000006">
    <property type="protein sequence ID" value="PKK90288.1"/>
    <property type="molecule type" value="Genomic_DNA"/>
</dbReference>
<proteinExistence type="predicted"/>
<organism evidence="3 4">
    <name type="scientific">Candidatus Wallbacteria bacterium HGW-Wallbacteria-1</name>
    <dbReference type="NCBI Taxonomy" id="2013854"/>
    <lineage>
        <taxon>Bacteria</taxon>
        <taxon>Candidatus Walliibacteriota</taxon>
    </lineage>
</organism>
<feature type="transmembrane region" description="Helical" evidence="1">
    <location>
        <begin position="321"/>
        <end position="341"/>
    </location>
</feature>
<dbReference type="Proteomes" id="UP000233256">
    <property type="component" value="Unassembled WGS sequence"/>
</dbReference>
<dbReference type="PROSITE" id="PS50885">
    <property type="entry name" value="HAMP"/>
    <property type="match status" value="1"/>
</dbReference>
<evidence type="ECO:0000313" key="4">
    <source>
        <dbReference type="Proteomes" id="UP000233256"/>
    </source>
</evidence>
<reference evidence="3 4" key="1">
    <citation type="journal article" date="2017" name="ISME J.">
        <title>Potential for microbial H2 and metal transformations associated with novel bacteria and archaea in deep terrestrial subsurface sediments.</title>
        <authorList>
            <person name="Hernsdorf A.W."/>
            <person name="Amano Y."/>
            <person name="Miyakawa K."/>
            <person name="Ise K."/>
            <person name="Suzuki Y."/>
            <person name="Anantharaman K."/>
            <person name="Probst A."/>
            <person name="Burstein D."/>
            <person name="Thomas B.C."/>
            <person name="Banfield J.F."/>
        </authorList>
    </citation>
    <scope>NUCLEOTIDE SEQUENCE [LARGE SCALE GENOMIC DNA]</scope>
    <source>
        <strain evidence="3">HGW-Wallbacteria-1</strain>
    </source>
</reference>
<keyword evidence="1" id="KW-0812">Transmembrane</keyword>
<evidence type="ECO:0000256" key="1">
    <source>
        <dbReference type="SAM" id="Phobius"/>
    </source>
</evidence>
<keyword evidence="1" id="KW-0472">Membrane</keyword>
<feature type="transmembrane region" description="Helical" evidence="1">
    <location>
        <begin position="22"/>
        <end position="47"/>
    </location>
</feature>
<accession>A0A2N1PPL7</accession>
<dbReference type="AlphaFoldDB" id="A0A2N1PPL7"/>
<dbReference type="Gene3D" id="6.10.340.10">
    <property type="match status" value="1"/>
</dbReference>
<sequence length="415" mass="45249">MTEPDNLAGGKSSEHLPLTKKIGFSIFIAAVFSALIPSLIIGLSGLFSLRSELLDSAINTMEAKTGAIARGIDEKIRNMGSRMDILCEDPVLLGNNHFLRMEYLHGFLDLNPVFFSAFLYDRTGKTLAAAFRNRQNETEEGYRGKNILKTTDLALANIRNLLRTKILFTPGNTAHDDRKKGSSVSELPVTMVSHEGEKMLIIARPVPTFSGNETAGALSCGVRIEGSSMDELLSTYPLHEDEFIIMTDSNGSILASSGRGVLPQGLKQLDFTPLPGKSSMIAGISIGKTRFLGVLSRIDSLDGYILCGRPRNRVFNVLTQASINLSLVLITAIAIAIFISFRVSKGIGSRIEDLAQGIKLVGRGILSHRVTGSEDDELGLAVDAFNEMAASLEKQRFIDETWNRLDTVAKEDKKQ</sequence>
<dbReference type="GO" id="GO:0016020">
    <property type="term" value="C:membrane"/>
    <property type="evidence" value="ECO:0007669"/>
    <property type="project" value="InterPro"/>
</dbReference>
<gene>
    <name evidence="3" type="ORF">CVV64_09995</name>
</gene>